<protein>
    <submittedName>
        <fullName evidence="1">Uncharacterized protein</fullName>
    </submittedName>
</protein>
<evidence type="ECO:0000313" key="2">
    <source>
        <dbReference type="Proteomes" id="UP001283361"/>
    </source>
</evidence>
<keyword evidence="2" id="KW-1185">Reference proteome</keyword>
<organism evidence="1 2">
    <name type="scientific">Elysia crispata</name>
    <name type="common">lettuce slug</name>
    <dbReference type="NCBI Taxonomy" id="231223"/>
    <lineage>
        <taxon>Eukaryota</taxon>
        <taxon>Metazoa</taxon>
        <taxon>Spiralia</taxon>
        <taxon>Lophotrochozoa</taxon>
        <taxon>Mollusca</taxon>
        <taxon>Gastropoda</taxon>
        <taxon>Heterobranchia</taxon>
        <taxon>Euthyneura</taxon>
        <taxon>Panpulmonata</taxon>
        <taxon>Sacoglossa</taxon>
        <taxon>Placobranchoidea</taxon>
        <taxon>Plakobranchidae</taxon>
        <taxon>Elysia</taxon>
    </lineage>
</organism>
<sequence length="93" mass="9725">MGIWTLSDYVILCHAGAGLCPQPISGAAISGTQRRDSVDLTHHYILRGSTSGSEPVGNRYNPPSIIRTSTRSGIANAKVIPPEIGIGAALVLE</sequence>
<accession>A0AAE0XM50</accession>
<dbReference type="Proteomes" id="UP001283361">
    <property type="component" value="Unassembled WGS sequence"/>
</dbReference>
<name>A0AAE0XM50_9GAST</name>
<evidence type="ECO:0000313" key="1">
    <source>
        <dbReference type="EMBL" id="KAK3696231.1"/>
    </source>
</evidence>
<reference evidence="1" key="1">
    <citation type="journal article" date="2023" name="G3 (Bethesda)">
        <title>A reference genome for the long-term kleptoplast-retaining sea slug Elysia crispata morphotype clarki.</title>
        <authorList>
            <person name="Eastman K.E."/>
            <person name="Pendleton A.L."/>
            <person name="Shaikh M.A."/>
            <person name="Suttiyut T."/>
            <person name="Ogas R."/>
            <person name="Tomko P."/>
            <person name="Gavelis G."/>
            <person name="Widhalm J.R."/>
            <person name="Wisecaver J.H."/>
        </authorList>
    </citation>
    <scope>NUCLEOTIDE SEQUENCE</scope>
    <source>
        <strain evidence="1">ECLA1</strain>
    </source>
</reference>
<comment type="caution">
    <text evidence="1">The sequence shown here is derived from an EMBL/GenBank/DDBJ whole genome shotgun (WGS) entry which is preliminary data.</text>
</comment>
<proteinExistence type="predicted"/>
<dbReference type="AlphaFoldDB" id="A0AAE0XM50"/>
<gene>
    <name evidence="1" type="ORF">RRG08_027674</name>
</gene>
<dbReference type="EMBL" id="JAWDGP010008052">
    <property type="protein sequence ID" value="KAK3696231.1"/>
    <property type="molecule type" value="Genomic_DNA"/>
</dbReference>